<proteinExistence type="predicted"/>
<organism evidence="1">
    <name type="scientific">Candidatus Kentrum sp. TUN</name>
    <dbReference type="NCBI Taxonomy" id="2126343"/>
    <lineage>
        <taxon>Bacteria</taxon>
        <taxon>Pseudomonadati</taxon>
        <taxon>Pseudomonadota</taxon>
        <taxon>Gammaproteobacteria</taxon>
        <taxon>Candidatus Kentrum</taxon>
    </lineage>
</organism>
<name>A0A451AB71_9GAMM</name>
<reference evidence="1" key="1">
    <citation type="submission" date="2019-02" db="EMBL/GenBank/DDBJ databases">
        <authorList>
            <person name="Gruber-Vodicka R. H."/>
            <person name="Seah K. B. B."/>
        </authorList>
    </citation>
    <scope>NUCLEOTIDE SEQUENCE</scope>
    <source>
        <strain evidence="1">BECK_BY1</strain>
    </source>
</reference>
<evidence type="ECO:0000313" key="1">
    <source>
        <dbReference type="EMBL" id="VFK63279.1"/>
    </source>
</evidence>
<sequence length="87" mass="9691">MLIRDKLTSFLTDLFISRSALRMSQILRAVYYAASCVKGLRHSLAGDWVGYFIFLDFDVVLGRTAHSVNGVESVKTRAGDIVDYCGI</sequence>
<gene>
    <name evidence="1" type="ORF">BECKTUN1418D_GA0071000_12052</name>
</gene>
<protein>
    <submittedName>
        <fullName evidence="1">Uncharacterized protein</fullName>
    </submittedName>
</protein>
<accession>A0A451AB71</accession>
<dbReference type="AlphaFoldDB" id="A0A451AB71"/>
<dbReference type="EMBL" id="CAADFX010000205">
    <property type="protein sequence ID" value="VFK63279.1"/>
    <property type="molecule type" value="Genomic_DNA"/>
</dbReference>